<gene>
    <name evidence="3" type="ORF">C3920_06810</name>
</gene>
<accession>A0ABX5P3J8</accession>
<evidence type="ECO:0000256" key="1">
    <source>
        <dbReference type="ARBA" id="ARBA00006738"/>
    </source>
</evidence>
<comment type="similarity">
    <text evidence="1">Belongs to the UPF0102 family.</text>
</comment>
<organism evidence="3 4">
    <name type="scientific">Novacetimonas pomaceti</name>
    <dbReference type="NCBI Taxonomy" id="2021998"/>
    <lineage>
        <taxon>Bacteria</taxon>
        <taxon>Pseudomonadati</taxon>
        <taxon>Pseudomonadota</taxon>
        <taxon>Alphaproteobacteria</taxon>
        <taxon>Acetobacterales</taxon>
        <taxon>Acetobacteraceae</taxon>
        <taxon>Novacetimonas</taxon>
    </lineage>
</organism>
<dbReference type="InterPro" id="IPR011335">
    <property type="entry name" value="Restrct_endonuc-II-like"/>
</dbReference>
<dbReference type="SUPFAM" id="SSF52980">
    <property type="entry name" value="Restriction endonuclease-like"/>
    <property type="match status" value="1"/>
</dbReference>
<proteinExistence type="inferred from homology"/>
<evidence type="ECO:0000313" key="3">
    <source>
        <dbReference type="EMBL" id="PYD48021.1"/>
    </source>
</evidence>
<protein>
    <recommendedName>
        <fullName evidence="5">Endonuclease</fullName>
    </recommendedName>
</protein>
<evidence type="ECO:0008006" key="5">
    <source>
        <dbReference type="Google" id="ProtNLM"/>
    </source>
</evidence>
<name>A0ABX5P3J8_9PROT</name>
<evidence type="ECO:0000256" key="2">
    <source>
        <dbReference type="SAM" id="MobiDB-lite"/>
    </source>
</evidence>
<dbReference type="Proteomes" id="UP000248116">
    <property type="component" value="Unassembled WGS sequence"/>
</dbReference>
<dbReference type="Pfam" id="PF02021">
    <property type="entry name" value="UPF0102"/>
    <property type="match status" value="1"/>
</dbReference>
<dbReference type="RefSeq" id="WP_110560017.1">
    <property type="nucleotide sequence ID" value="NZ_PRCW01000050.1"/>
</dbReference>
<feature type="region of interest" description="Disordered" evidence="2">
    <location>
        <begin position="1"/>
        <end position="21"/>
    </location>
</feature>
<evidence type="ECO:0000313" key="4">
    <source>
        <dbReference type="Proteomes" id="UP000248116"/>
    </source>
</evidence>
<comment type="caution">
    <text evidence="3">The sequence shown here is derived from an EMBL/GenBank/DDBJ whole genome shotgun (WGS) entry which is preliminary data.</text>
</comment>
<sequence>MAQACRGTARPSCRAGGGTKGHRPVIDIVATRGGMLVFTEVKARRSVMQAGDAIDRRTMRRLMNAAQALCMLNSSWNYDEMRFDVVVVLPDGNVHRIEDAFRME</sequence>
<dbReference type="EMBL" id="PRCW01000050">
    <property type="protein sequence ID" value="PYD48021.1"/>
    <property type="molecule type" value="Genomic_DNA"/>
</dbReference>
<dbReference type="Gene3D" id="3.40.1350.10">
    <property type="match status" value="1"/>
</dbReference>
<keyword evidence="4" id="KW-1185">Reference proteome</keyword>
<dbReference type="InterPro" id="IPR003509">
    <property type="entry name" value="UPF0102_YraN-like"/>
</dbReference>
<reference evidence="3 4" key="1">
    <citation type="submission" date="2018-02" db="EMBL/GenBank/DDBJ databases">
        <authorList>
            <person name="Skraban J."/>
            <person name="Trcek J."/>
        </authorList>
    </citation>
    <scope>NUCLEOTIDE SEQUENCE [LARGE SCALE GENOMIC DNA]</scope>
    <source>
        <strain evidence="3 4">AV446</strain>
    </source>
</reference>
<dbReference type="InterPro" id="IPR011856">
    <property type="entry name" value="tRNA_endonuc-like_dom_sf"/>
</dbReference>